<accession>A0A8H6I6D7</accession>
<keyword evidence="4" id="KW-1185">Reference proteome</keyword>
<dbReference type="Pfam" id="PF24883">
    <property type="entry name" value="NPHP3_N"/>
    <property type="match status" value="1"/>
</dbReference>
<proteinExistence type="predicted"/>
<evidence type="ECO:0000313" key="4">
    <source>
        <dbReference type="Proteomes" id="UP000521943"/>
    </source>
</evidence>
<protein>
    <recommendedName>
        <fullName evidence="2">Nephrocystin 3-like N-terminal domain-containing protein</fullName>
    </recommendedName>
</protein>
<feature type="domain" description="Nephrocystin 3-like N-terminal" evidence="2">
    <location>
        <begin position="67"/>
        <end position="257"/>
    </location>
</feature>
<dbReference type="InterPro" id="IPR056884">
    <property type="entry name" value="NPHP3-like_N"/>
</dbReference>
<name>A0A8H6I6D7_9AGAR</name>
<dbReference type="InterPro" id="IPR027417">
    <property type="entry name" value="P-loop_NTPase"/>
</dbReference>
<dbReference type="PANTHER" id="PTHR10039:SF14">
    <property type="entry name" value="NACHT DOMAIN-CONTAINING PROTEIN"/>
    <property type="match status" value="1"/>
</dbReference>
<dbReference type="Proteomes" id="UP000521943">
    <property type="component" value="Unassembled WGS sequence"/>
</dbReference>
<evidence type="ECO:0000259" key="2">
    <source>
        <dbReference type="Pfam" id="PF24883"/>
    </source>
</evidence>
<reference evidence="3 4" key="1">
    <citation type="submission" date="2020-07" db="EMBL/GenBank/DDBJ databases">
        <title>Comparative genomics of pyrophilous fungi reveals a link between fire events and developmental genes.</title>
        <authorList>
            <consortium name="DOE Joint Genome Institute"/>
            <person name="Steindorff A.S."/>
            <person name="Carver A."/>
            <person name="Calhoun S."/>
            <person name="Stillman K."/>
            <person name="Liu H."/>
            <person name="Lipzen A."/>
            <person name="Pangilinan J."/>
            <person name="Labutti K."/>
            <person name="Bruns T.D."/>
            <person name="Grigoriev I.V."/>
        </authorList>
    </citation>
    <scope>NUCLEOTIDE SEQUENCE [LARGE SCALE GENOMIC DNA]</scope>
    <source>
        <strain evidence="3 4">CBS 144469</strain>
    </source>
</reference>
<comment type="caution">
    <text evidence="3">The sequence shown here is derived from an EMBL/GenBank/DDBJ whole genome shotgun (WGS) entry which is preliminary data.</text>
</comment>
<keyword evidence="1" id="KW-0677">Repeat</keyword>
<dbReference type="PANTHER" id="PTHR10039">
    <property type="entry name" value="AMELOGENIN"/>
    <property type="match status" value="1"/>
</dbReference>
<dbReference type="AlphaFoldDB" id="A0A8H6I6D7"/>
<sequence length="647" mass="72871">MPSFQGAHDFNIENLIQAQTYTTVTVGSTSPLEVLRGHIAPGALHNSRERADSPNKCHPETRVAVQEEILRWVAEPIRPTEQILWVTGPAGAGKSAIAGSIADTCYERGDLAASFFFSSFSGEVNRRRKQCLVSTLAYQLRQHPALQGISREMLASIDNDPAVFEKCLLDQLKLIILKPLGSFVARGFGPSQSGAWCPVIIIDGLDECEPDEDEDAQKVASGLPPRTREDEHQEILSILKYALDSSAFPFRIIIFSRPERAIRQFFSKELESGGYFSKIFLDERYNPGLDIGRYLRSRFAAIRDRYHLPNTWPTEEQIQALLEAASGQFIYAATVIRYVEDNKNLPVIQLKHLLEVHSPSSTPLEPLDALYTQIINTSPDPFSSLCSNCGTKTALTSDLPALFCNQFLATIPGEVEYLLGNLTSLVDVPPIGDATSPYKFYHRTLQEFIRRPSRHAKVAGAREALDCLAGLNLLLSQYIKVLANKGPCIPLEQDVETFLEYFDCLALTPIIMKEFSLTFVRTPVYDSLLACDVPWWMNRICSMNVVVRSYVFSQLSIIIHSNCQRYRCRPACNYWKESILKCRTLVPIDDNPQNRGKRVSFWHTRSHLSTSWFWKNVYLLVPADSLAVNDLDEGESSERMTERMEGT</sequence>
<gene>
    <name evidence="3" type="ORF">DFP72DRAFT_888252</name>
</gene>
<evidence type="ECO:0000256" key="1">
    <source>
        <dbReference type="ARBA" id="ARBA00022737"/>
    </source>
</evidence>
<dbReference type="OrthoDB" id="2970937at2759"/>
<evidence type="ECO:0000313" key="3">
    <source>
        <dbReference type="EMBL" id="KAF6758176.1"/>
    </source>
</evidence>
<organism evidence="3 4">
    <name type="scientific">Ephemerocybe angulata</name>
    <dbReference type="NCBI Taxonomy" id="980116"/>
    <lineage>
        <taxon>Eukaryota</taxon>
        <taxon>Fungi</taxon>
        <taxon>Dikarya</taxon>
        <taxon>Basidiomycota</taxon>
        <taxon>Agaricomycotina</taxon>
        <taxon>Agaricomycetes</taxon>
        <taxon>Agaricomycetidae</taxon>
        <taxon>Agaricales</taxon>
        <taxon>Agaricineae</taxon>
        <taxon>Psathyrellaceae</taxon>
        <taxon>Ephemerocybe</taxon>
    </lineage>
</organism>
<dbReference type="EMBL" id="JACGCI010000019">
    <property type="protein sequence ID" value="KAF6758176.1"/>
    <property type="molecule type" value="Genomic_DNA"/>
</dbReference>
<dbReference type="SUPFAM" id="SSF52540">
    <property type="entry name" value="P-loop containing nucleoside triphosphate hydrolases"/>
    <property type="match status" value="1"/>
</dbReference>
<dbReference type="Gene3D" id="3.40.50.300">
    <property type="entry name" value="P-loop containing nucleotide triphosphate hydrolases"/>
    <property type="match status" value="1"/>
</dbReference>